<sequence length="72" mass="8539">MAESEMTRLMQQIEHECEAMKQALTGYAVTSRHDIIAHRHRQLDRYHRQLKKIVGEQQATAIAVDIYYRKIK</sequence>
<organism evidence="1 2">
    <name type="scientific">Ktedonosporobacter rubrisoli</name>
    <dbReference type="NCBI Taxonomy" id="2509675"/>
    <lineage>
        <taxon>Bacteria</taxon>
        <taxon>Bacillati</taxon>
        <taxon>Chloroflexota</taxon>
        <taxon>Ktedonobacteria</taxon>
        <taxon>Ktedonobacterales</taxon>
        <taxon>Ktedonosporobacteraceae</taxon>
        <taxon>Ktedonosporobacter</taxon>
    </lineage>
</organism>
<name>A0A4V0Z019_KTERU</name>
<dbReference type="EMBL" id="CP035758">
    <property type="protein sequence ID" value="QBD81681.1"/>
    <property type="molecule type" value="Genomic_DNA"/>
</dbReference>
<accession>A0A4V0Z019</accession>
<reference evidence="1 2" key="1">
    <citation type="submission" date="2019-01" db="EMBL/GenBank/DDBJ databases">
        <title>Ktedonosporobacter rubrisoli SCAWS-G2.</title>
        <authorList>
            <person name="Huang Y."/>
            <person name="Yan B."/>
        </authorList>
    </citation>
    <scope>NUCLEOTIDE SEQUENCE [LARGE SCALE GENOMIC DNA]</scope>
    <source>
        <strain evidence="1 2">SCAWS-G2</strain>
    </source>
</reference>
<dbReference type="AlphaFoldDB" id="A0A4V0Z019"/>
<gene>
    <name evidence="1" type="ORF">EPA93_39215</name>
</gene>
<dbReference type="KEGG" id="kbs:EPA93_39215"/>
<dbReference type="Proteomes" id="UP000290365">
    <property type="component" value="Chromosome"/>
</dbReference>
<proteinExistence type="predicted"/>
<evidence type="ECO:0000313" key="1">
    <source>
        <dbReference type="EMBL" id="QBD81681.1"/>
    </source>
</evidence>
<keyword evidence="2" id="KW-1185">Reference proteome</keyword>
<evidence type="ECO:0000313" key="2">
    <source>
        <dbReference type="Proteomes" id="UP000290365"/>
    </source>
</evidence>
<protein>
    <submittedName>
        <fullName evidence="1">Uncharacterized protein</fullName>
    </submittedName>
</protein>
<dbReference type="RefSeq" id="WP_129892742.1">
    <property type="nucleotide sequence ID" value="NZ_CP035758.1"/>
</dbReference>